<sequence>MAAATSLHLYHTWQSLPNHNRFITKSRPSIRPSITCYASHSTNKWKRDYTSVMIVPTGVGASIGGFAGDALPVARALSSVVDCLISHPNVLNAAMLYWPMPNVMYVEGYALDRFAQGLWALRPVHQNKVGLVLDAGIEENLRIRHLQVVDATRASLGLPVVEYVVTDTPLEVEKWINPTTGQSTGRIKHPDSLLRAVKNLVERSQVDAVAVVGRFPDDEADDLDDYRLGIVRQLFFLLDFLSDVQSIYYVYHLEGLYKCT</sequence>
<dbReference type="InterPro" id="IPR021763">
    <property type="entry name" value="DUF3326"/>
</dbReference>
<keyword evidence="1" id="KW-1185">Reference proteome</keyword>
<dbReference type="OrthoDB" id="1562at2759"/>
<reference evidence="2" key="1">
    <citation type="submission" date="2025-08" db="UniProtKB">
        <authorList>
            <consortium name="RefSeq"/>
        </authorList>
    </citation>
    <scope>IDENTIFICATION</scope>
    <source>
        <tissue evidence="2">Fruit stalk</tissue>
    </source>
</reference>
<accession>A0A6P5Y290</accession>
<dbReference type="PANTHER" id="PTHR36891:SF1">
    <property type="entry name" value="OS01G0127400 PROTEIN"/>
    <property type="match status" value="1"/>
</dbReference>
<gene>
    <name evidence="2" type="primary">LOC111288077</name>
</gene>
<dbReference type="AlphaFoldDB" id="A0A6P5Y290"/>
<dbReference type="RefSeq" id="XP_022734572.1">
    <property type="nucleotide sequence ID" value="XM_022878837.1"/>
</dbReference>
<proteinExistence type="predicted"/>
<dbReference type="GeneID" id="111288077"/>
<evidence type="ECO:0000313" key="2">
    <source>
        <dbReference type="RefSeq" id="XP_022734572.1"/>
    </source>
</evidence>
<protein>
    <submittedName>
        <fullName evidence="2">Uncharacterized protein LOC111288077 isoform X1</fullName>
    </submittedName>
</protein>
<dbReference type="PANTHER" id="PTHR36891">
    <property type="entry name" value="OS01G0127400 PROTEIN"/>
    <property type="match status" value="1"/>
</dbReference>
<evidence type="ECO:0000313" key="1">
    <source>
        <dbReference type="Proteomes" id="UP000515121"/>
    </source>
</evidence>
<dbReference type="Pfam" id="PF11805">
    <property type="entry name" value="DUF3326"/>
    <property type="match status" value="1"/>
</dbReference>
<dbReference type="KEGG" id="dzi:111288077"/>
<organism evidence="1 2">
    <name type="scientific">Durio zibethinus</name>
    <name type="common">Durian</name>
    <dbReference type="NCBI Taxonomy" id="66656"/>
    <lineage>
        <taxon>Eukaryota</taxon>
        <taxon>Viridiplantae</taxon>
        <taxon>Streptophyta</taxon>
        <taxon>Embryophyta</taxon>
        <taxon>Tracheophyta</taxon>
        <taxon>Spermatophyta</taxon>
        <taxon>Magnoliopsida</taxon>
        <taxon>eudicotyledons</taxon>
        <taxon>Gunneridae</taxon>
        <taxon>Pentapetalae</taxon>
        <taxon>rosids</taxon>
        <taxon>malvids</taxon>
        <taxon>Malvales</taxon>
        <taxon>Malvaceae</taxon>
        <taxon>Helicteroideae</taxon>
        <taxon>Durio</taxon>
    </lineage>
</organism>
<name>A0A6P5Y290_DURZI</name>
<dbReference type="Proteomes" id="UP000515121">
    <property type="component" value="Unplaced"/>
</dbReference>